<name>A0A1I1QYK6_9LACO</name>
<evidence type="ECO:0000256" key="1">
    <source>
        <dbReference type="SAM" id="SignalP"/>
    </source>
</evidence>
<feature type="signal peptide" evidence="1">
    <location>
        <begin position="1"/>
        <end position="29"/>
    </location>
</feature>
<accession>A0A1I1QYK6</accession>
<evidence type="ECO:0008006" key="4">
    <source>
        <dbReference type="Google" id="ProtNLM"/>
    </source>
</evidence>
<organism evidence="2 3">
    <name type="scientific">Lactobacillus bombicola</name>
    <dbReference type="NCBI Taxonomy" id="1505723"/>
    <lineage>
        <taxon>Bacteria</taxon>
        <taxon>Bacillati</taxon>
        <taxon>Bacillota</taxon>
        <taxon>Bacilli</taxon>
        <taxon>Lactobacillales</taxon>
        <taxon>Lactobacillaceae</taxon>
        <taxon>Lactobacillus</taxon>
    </lineage>
</organism>
<proteinExistence type="predicted"/>
<dbReference type="Proteomes" id="UP000199599">
    <property type="component" value="Unassembled WGS sequence"/>
</dbReference>
<sequence>MKFKKILKALAATLMFTVTGMVFSSTVHAKYVGHNATPTELRGNWYAYKGHNKWTHIKITKHAFIYDGKVSCSLNKKGTQKLHVMRYKQNGRPYYDMNKSNYHYQEIGSFWLSRSKVQDRRVMKSYYNMGYFTVYTRNKIKHDYSYEVKGAGYMQQIGK</sequence>
<protein>
    <recommendedName>
        <fullName evidence="4">Surface layer protein A domain-containing protein</fullName>
    </recommendedName>
</protein>
<dbReference type="EMBL" id="FOMN01000001">
    <property type="protein sequence ID" value="SFD27221.1"/>
    <property type="molecule type" value="Genomic_DNA"/>
</dbReference>
<feature type="chain" id="PRO_5011463984" description="Surface layer protein A domain-containing protein" evidence="1">
    <location>
        <begin position="30"/>
        <end position="159"/>
    </location>
</feature>
<keyword evidence="1" id="KW-0732">Signal</keyword>
<dbReference type="AlphaFoldDB" id="A0A1I1QYK6"/>
<evidence type="ECO:0000313" key="2">
    <source>
        <dbReference type="EMBL" id="SFD27221.1"/>
    </source>
</evidence>
<gene>
    <name evidence="2" type="ORF">SAMN04487792_0007</name>
</gene>
<evidence type="ECO:0000313" key="3">
    <source>
        <dbReference type="Proteomes" id="UP000199599"/>
    </source>
</evidence>
<dbReference type="RefSeq" id="WP_090091730.1">
    <property type="nucleotide sequence ID" value="NZ_CBCRVU010000001.1"/>
</dbReference>
<reference evidence="3" key="1">
    <citation type="submission" date="2016-10" db="EMBL/GenBank/DDBJ databases">
        <authorList>
            <person name="Varghese N."/>
            <person name="Submissions S."/>
        </authorList>
    </citation>
    <scope>NUCLEOTIDE SEQUENCE [LARGE SCALE GENOMIC DNA]</scope>
    <source>
        <strain evidence="3">R-53102</strain>
    </source>
</reference>